<dbReference type="AlphaFoldDB" id="A0AAW2VP18"/>
<name>A0AAW2VP18_SESRA</name>
<proteinExistence type="predicted"/>
<comment type="caution">
    <text evidence="1">The sequence shown here is derived from an EMBL/GenBank/DDBJ whole genome shotgun (WGS) entry which is preliminary data.</text>
</comment>
<protein>
    <recommendedName>
        <fullName evidence="2">Retrotransposon gag domain-containing protein</fullName>
    </recommendedName>
</protein>
<reference evidence="1" key="1">
    <citation type="submission" date="2020-06" db="EMBL/GenBank/DDBJ databases">
        <authorList>
            <person name="Li T."/>
            <person name="Hu X."/>
            <person name="Zhang T."/>
            <person name="Song X."/>
            <person name="Zhang H."/>
            <person name="Dai N."/>
            <person name="Sheng W."/>
            <person name="Hou X."/>
            <person name="Wei L."/>
        </authorList>
    </citation>
    <scope>NUCLEOTIDE SEQUENCE</scope>
    <source>
        <strain evidence="1">G02</strain>
        <tissue evidence="1">Leaf</tissue>
    </source>
</reference>
<organism evidence="1">
    <name type="scientific">Sesamum radiatum</name>
    <name type="common">Black benniseed</name>
    <dbReference type="NCBI Taxonomy" id="300843"/>
    <lineage>
        <taxon>Eukaryota</taxon>
        <taxon>Viridiplantae</taxon>
        <taxon>Streptophyta</taxon>
        <taxon>Embryophyta</taxon>
        <taxon>Tracheophyta</taxon>
        <taxon>Spermatophyta</taxon>
        <taxon>Magnoliopsida</taxon>
        <taxon>eudicotyledons</taxon>
        <taxon>Gunneridae</taxon>
        <taxon>Pentapetalae</taxon>
        <taxon>asterids</taxon>
        <taxon>lamiids</taxon>
        <taxon>Lamiales</taxon>
        <taxon>Pedaliaceae</taxon>
        <taxon>Sesamum</taxon>
    </lineage>
</organism>
<dbReference type="PANTHER" id="PTHR33437:SF2">
    <property type="entry name" value="OS06G0361200 PROTEIN"/>
    <property type="match status" value="1"/>
</dbReference>
<accession>A0AAW2VP18</accession>
<dbReference type="PANTHER" id="PTHR33437">
    <property type="entry name" value="OS06G0361200 PROTEIN"/>
    <property type="match status" value="1"/>
</dbReference>
<reference evidence="1" key="2">
    <citation type="journal article" date="2024" name="Plant">
        <title>Genomic evolution and insights into agronomic trait innovations of Sesamum species.</title>
        <authorList>
            <person name="Miao H."/>
            <person name="Wang L."/>
            <person name="Qu L."/>
            <person name="Liu H."/>
            <person name="Sun Y."/>
            <person name="Le M."/>
            <person name="Wang Q."/>
            <person name="Wei S."/>
            <person name="Zheng Y."/>
            <person name="Lin W."/>
            <person name="Duan Y."/>
            <person name="Cao H."/>
            <person name="Xiong S."/>
            <person name="Wang X."/>
            <person name="Wei L."/>
            <person name="Li C."/>
            <person name="Ma Q."/>
            <person name="Ju M."/>
            <person name="Zhao R."/>
            <person name="Li G."/>
            <person name="Mu C."/>
            <person name="Tian Q."/>
            <person name="Mei H."/>
            <person name="Zhang T."/>
            <person name="Gao T."/>
            <person name="Zhang H."/>
        </authorList>
    </citation>
    <scope>NUCLEOTIDE SEQUENCE</scope>
    <source>
        <strain evidence="1">G02</strain>
    </source>
</reference>
<dbReference type="EMBL" id="JACGWJ010000003">
    <property type="protein sequence ID" value="KAL0430983.1"/>
    <property type="molecule type" value="Genomic_DNA"/>
</dbReference>
<gene>
    <name evidence="1" type="ORF">Sradi_0724300</name>
</gene>
<sequence length="127" mass="15213">MPMSYQPSKFQQFHRKSNPNQQVAHFVQMCNNAGIYGDHLIKQFVRSLKRNAFYWYTDLEAGSINRREQLEQEFHNRFYNTRRAVLMVELTNSRQSKDEPIINYIDKWRNLSLNNKDPLSKAPTIEM</sequence>
<evidence type="ECO:0000313" key="1">
    <source>
        <dbReference type="EMBL" id="KAL0430983.1"/>
    </source>
</evidence>
<evidence type="ECO:0008006" key="2">
    <source>
        <dbReference type="Google" id="ProtNLM"/>
    </source>
</evidence>